<comment type="caution">
    <text evidence="5">The sequence shown here is derived from an EMBL/GenBank/DDBJ whole genome shotgun (WGS) entry which is preliminary data.</text>
</comment>
<feature type="chain" id="PRO_5042295823" description="Protein takeout" evidence="4">
    <location>
        <begin position="25"/>
        <end position="253"/>
    </location>
</feature>
<reference evidence="5" key="1">
    <citation type="journal article" date="2023" name="IScience">
        <title>Live-bearing cockroach genome reveals convergent evolutionary mechanisms linked to viviparity in insects and beyond.</title>
        <authorList>
            <person name="Fouks B."/>
            <person name="Harrison M.C."/>
            <person name="Mikhailova A.A."/>
            <person name="Marchal E."/>
            <person name="English S."/>
            <person name="Carruthers M."/>
            <person name="Jennings E.C."/>
            <person name="Chiamaka E.L."/>
            <person name="Frigard R.A."/>
            <person name="Pippel M."/>
            <person name="Attardo G.M."/>
            <person name="Benoit J.B."/>
            <person name="Bornberg-Bauer E."/>
            <person name="Tobe S.S."/>
        </authorList>
    </citation>
    <scope>NUCLEOTIDE SEQUENCE</scope>
    <source>
        <strain evidence="5">Stay&amp;Tobe</strain>
    </source>
</reference>
<protein>
    <recommendedName>
        <fullName evidence="7">Protein takeout</fullName>
    </recommendedName>
</protein>
<dbReference type="PANTHER" id="PTHR11008:SF41">
    <property type="entry name" value="RE70318P"/>
    <property type="match status" value="1"/>
</dbReference>
<dbReference type="EMBL" id="JASPKZ010009357">
    <property type="protein sequence ID" value="KAJ9577480.1"/>
    <property type="molecule type" value="Genomic_DNA"/>
</dbReference>
<dbReference type="GO" id="GO:0005615">
    <property type="term" value="C:extracellular space"/>
    <property type="evidence" value="ECO:0007669"/>
    <property type="project" value="TreeGrafter"/>
</dbReference>
<reference evidence="5" key="2">
    <citation type="submission" date="2023-05" db="EMBL/GenBank/DDBJ databases">
        <authorList>
            <person name="Fouks B."/>
        </authorList>
    </citation>
    <scope>NUCLEOTIDE SEQUENCE</scope>
    <source>
        <strain evidence="5">Stay&amp;Tobe</strain>
        <tissue evidence="5">Testes</tissue>
    </source>
</reference>
<dbReference type="SMART" id="SM00700">
    <property type="entry name" value="JHBP"/>
    <property type="match status" value="1"/>
</dbReference>
<dbReference type="Pfam" id="PF06585">
    <property type="entry name" value="JHBP"/>
    <property type="match status" value="1"/>
</dbReference>
<gene>
    <name evidence="5" type="ORF">L9F63_005981</name>
</gene>
<evidence type="ECO:0000313" key="6">
    <source>
        <dbReference type="Proteomes" id="UP001233999"/>
    </source>
</evidence>
<evidence type="ECO:0000256" key="2">
    <source>
        <dbReference type="ARBA" id="ARBA00023108"/>
    </source>
</evidence>
<sequence length="253" mass="28588">MWPPTRTVLVATALFCALLDHAAGLKASDLFKVCNRNDPHLDDCARQTLEELRPKFKKGIPELKMASVDPMVIPRVSVTQGSGPVSIDSTFTNLHVEGITNYKINKMHVDPDNHRIDIEVELPYMYVYGDYTINGKVLVLPIQGNGDSWSNYTDVTGTAALIGHKETRKGEDFWKLDKLNFSLAVKRAIIHMNNLFNGNKQLGDSMNKFMSDNWEVVFEELKPVVDEAISAILYDVAIKVFDRFPMNQLFPEK</sequence>
<dbReference type="Proteomes" id="UP001233999">
    <property type="component" value="Unassembled WGS sequence"/>
</dbReference>
<proteinExistence type="inferred from homology"/>
<accession>A0AAD8E4Z3</accession>
<evidence type="ECO:0000256" key="3">
    <source>
        <dbReference type="ARBA" id="ARBA00060902"/>
    </source>
</evidence>
<feature type="signal peptide" evidence="4">
    <location>
        <begin position="1"/>
        <end position="24"/>
    </location>
</feature>
<organism evidence="5 6">
    <name type="scientific">Diploptera punctata</name>
    <name type="common">Pacific beetle cockroach</name>
    <dbReference type="NCBI Taxonomy" id="6984"/>
    <lineage>
        <taxon>Eukaryota</taxon>
        <taxon>Metazoa</taxon>
        <taxon>Ecdysozoa</taxon>
        <taxon>Arthropoda</taxon>
        <taxon>Hexapoda</taxon>
        <taxon>Insecta</taxon>
        <taxon>Pterygota</taxon>
        <taxon>Neoptera</taxon>
        <taxon>Polyneoptera</taxon>
        <taxon>Dictyoptera</taxon>
        <taxon>Blattodea</taxon>
        <taxon>Blaberoidea</taxon>
        <taxon>Blaberidae</taxon>
        <taxon>Diplopterinae</taxon>
        <taxon>Diploptera</taxon>
    </lineage>
</organism>
<dbReference type="FunFam" id="3.15.10.30:FF:000001">
    <property type="entry name" value="Takeout-like protein 1"/>
    <property type="match status" value="1"/>
</dbReference>
<evidence type="ECO:0008006" key="7">
    <source>
        <dbReference type="Google" id="ProtNLM"/>
    </source>
</evidence>
<dbReference type="InterPro" id="IPR010562">
    <property type="entry name" value="Haemolymph_juvenile_hormone-bd"/>
</dbReference>
<name>A0AAD8E4Z3_DIPPU</name>
<evidence type="ECO:0000256" key="1">
    <source>
        <dbReference type="ARBA" id="ARBA00022729"/>
    </source>
</evidence>
<keyword evidence="6" id="KW-1185">Reference proteome</keyword>
<keyword evidence="1 4" id="KW-0732">Signal</keyword>
<evidence type="ECO:0000256" key="4">
    <source>
        <dbReference type="SAM" id="SignalP"/>
    </source>
</evidence>
<keyword evidence="2" id="KW-0090">Biological rhythms</keyword>
<evidence type="ECO:0000313" key="5">
    <source>
        <dbReference type="EMBL" id="KAJ9577480.1"/>
    </source>
</evidence>
<dbReference type="PANTHER" id="PTHR11008">
    <property type="entry name" value="PROTEIN TAKEOUT-LIKE PROTEIN"/>
    <property type="match status" value="1"/>
</dbReference>
<comment type="similarity">
    <text evidence="3">Belongs to the TO family.</text>
</comment>
<dbReference type="Gene3D" id="3.15.10.30">
    <property type="entry name" value="Haemolymph juvenile hormone binding protein"/>
    <property type="match status" value="1"/>
</dbReference>
<dbReference type="AlphaFoldDB" id="A0AAD8E4Z3"/>
<dbReference type="GO" id="GO:0007623">
    <property type="term" value="P:circadian rhythm"/>
    <property type="evidence" value="ECO:0007669"/>
    <property type="project" value="UniProtKB-ARBA"/>
</dbReference>
<dbReference type="InterPro" id="IPR038606">
    <property type="entry name" value="To_sf"/>
</dbReference>